<dbReference type="InterPro" id="IPR002123">
    <property type="entry name" value="Plipid/glycerol_acylTrfase"/>
</dbReference>
<dbReference type="STRING" id="599839.J4I8B8"/>
<dbReference type="EMBL" id="HE796917">
    <property type="protein sequence ID" value="CCL99136.1"/>
    <property type="molecule type" value="Genomic_DNA"/>
</dbReference>
<feature type="transmembrane region" description="Helical" evidence="1">
    <location>
        <begin position="387"/>
        <end position="410"/>
    </location>
</feature>
<keyword evidence="1" id="KW-1133">Transmembrane helix</keyword>
<dbReference type="GO" id="GO:0004366">
    <property type="term" value="F:glycerol-3-phosphate O-acyltransferase activity"/>
    <property type="evidence" value="ECO:0007669"/>
    <property type="project" value="TreeGrafter"/>
</dbReference>
<organism evidence="4 5">
    <name type="scientific">Fibroporia radiculosa</name>
    <dbReference type="NCBI Taxonomy" id="599839"/>
    <lineage>
        <taxon>Eukaryota</taxon>
        <taxon>Fungi</taxon>
        <taxon>Dikarya</taxon>
        <taxon>Basidiomycota</taxon>
        <taxon>Agaricomycotina</taxon>
        <taxon>Agaricomycetes</taxon>
        <taxon>Polyporales</taxon>
        <taxon>Fibroporiaceae</taxon>
        <taxon>Fibroporia</taxon>
    </lineage>
</organism>
<dbReference type="GO" id="GO:0016287">
    <property type="term" value="F:glycerone-phosphate O-acyltransferase activity"/>
    <property type="evidence" value="ECO:0007669"/>
    <property type="project" value="TreeGrafter"/>
</dbReference>
<dbReference type="InterPro" id="IPR052744">
    <property type="entry name" value="GPAT/DAPAT"/>
</dbReference>
<dbReference type="Pfam" id="PF01553">
    <property type="entry name" value="Acyltransferase"/>
    <property type="match status" value="1"/>
</dbReference>
<name>J4I8B8_9APHY</name>
<feature type="chain" id="PRO_5003778417" description="Phospholipid/glycerol acyltransferase domain-containing protein" evidence="2">
    <location>
        <begin position="22"/>
        <end position="636"/>
    </location>
</feature>
<dbReference type="RefSeq" id="XP_012178419.1">
    <property type="nucleotide sequence ID" value="XM_012323029.1"/>
</dbReference>
<feature type="transmembrane region" description="Helical" evidence="1">
    <location>
        <begin position="329"/>
        <end position="355"/>
    </location>
</feature>
<keyword evidence="2" id="KW-0732">Signal</keyword>
<dbReference type="HOGENOM" id="CLU_007860_2_0_1"/>
<evidence type="ECO:0000313" key="4">
    <source>
        <dbReference type="EMBL" id="CCL99136.1"/>
    </source>
</evidence>
<dbReference type="Proteomes" id="UP000006352">
    <property type="component" value="Unassembled WGS sequence"/>
</dbReference>
<reference evidence="4 5" key="1">
    <citation type="journal article" date="2012" name="Appl. Environ. Microbiol.">
        <title>Short-read sequencing for genomic analysis of the brown rot fungus Fibroporia radiculosa.</title>
        <authorList>
            <person name="Tang J.D."/>
            <person name="Perkins A.D."/>
            <person name="Sonstegard T.S."/>
            <person name="Schroeder S.G."/>
            <person name="Burgess S.C."/>
            <person name="Diehl S.V."/>
        </authorList>
    </citation>
    <scope>NUCLEOTIDE SEQUENCE [LARGE SCALE GENOMIC DNA]</scope>
    <source>
        <strain evidence="4 5">TFFH 294</strain>
    </source>
</reference>
<evidence type="ECO:0000259" key="3">
    <source>
        <dbReference type="Pfam" id="PF01553"/>
    </source>
</evidence>
<dbReference type="PANTHER" id="PTHR31605:SF0">
    <property type="entry name" value="GLYCEROL-3-PHOSPHATE O-ACYLTRANSFERASE 1"/>
    <property type="match status" value="1"/>
</dbReference>
<gene>
    <name evidence="4" type="ORF">FIBRA_01151</name>
</gene>
<evidence type="ECO:0000256" key="1">
    <source>
        <dbReference type="SAM" id="Phobius"/>
    </source>
</evidence>
<feature type="domain" description="Phospholipid/glycerol acyltransferase" evidence="3">
    <location>
        <begin position="124"/>
        <end position="184"/>
    </location>
</feature>
<dbReference type="FunCoup" id="J4I8B8">
    <property type="interactions" value="83"/>
</dbReference>
<dbReference type="PANTHER" id="PTHR31605">
    <property type="entry name" value="GLYCEROL-3-PHOSPHATE O-ACYLTRANSFERASE 1"/>
    <property type="match status" value="1"/>
</dbReference>
<dbReference type="GeneID" id="24094047"/>
<accession>J4I8B8</accession>
<protein>
    <recommendedName>
        <fullName evidence="3">Phospholipid/glycerol acyltransferase domain-containing protein</fullName>
    </recommendedName>
</protein>
<feature type="transmembrane region" description="Helical" evidence="1">
    <location>
        <begin position="416"/>
        <end position="438"/>
    </location>
</feature>
<dbReference type="AlphaFoldDB" id="J4I8B8"/>
<feature type="signal peptide" evidence="2">
    <location>
        <begin position="1"/>
        <end position="21"/>
    </location>
</feature>
<keyword evidence="5" id="KW-1185">Reference proteome</keyword>
<sequence>MKRKFVGFFARMMLSIPVARAVDGAKPGTGKISISEHDPCLVIGHGTRFLQELSPNMRIMLPRSVNSAIAEVVEIMSDTQLRIRKRFGGESGKVAPTIMEKLKELHAQCVPGFEFKLMPHVNQQDMYHHVYERLTQGGCIGIFPEGGSHDRTDLLPLKAGVSLMALGAMASNPHLKVKIVPVGLSYFHPHRFRSRVVVEFGAALDVPPELVEMFKEGGTQKRQAVGQLLDYIYDALKIITIRAPDYDTLMLCQAARRLYEPLGQHLTLGQVVELNRRFLEGYLHFENEPKVQKLRDDVLRYNRMVQDLGLRDHQVSRAEKASWQTLGLLLYRFSLLMMWATLALPGVILNAPIFLSASIMSRQKAREALAASTVKIAGRDVLATWKILISLGLTPILYGFYAAVAAMLAIKANAPFWWRFWTPFLTMFILPCIAYAALKFGEAGLDVFRSLRPLVVTLIPGQSRSLEQLKIMREKVSNELAEVVREFGPLLYDDFDEVIAIFLPPPSTGRPGIWRRISGTGGIDAQGHLLVHPMKAWLDERLFGWSKSVSHWTSISGTPREGISSSSSVDEFDDEDEGDYDQILGYLETYKSWGNKRIRSQRTSYADFQTLRADAIAALVLSGKSSIPVEGLRHRK</sequence>
<proteinExistence type="predicted"/>
<evidence type="ECO:0000256" key="2">
    <source>
        <dbReference type="SAM" id="SignalP"/>
    </source>
</evidence>
<dbReference type="SUPFAM" id="SSF69593">
    <property type="entry name" value="Glycerol-3-phosphate (1)-acyltransferase"/>
    <property type="match status" value="1"/>
</dbReference>
<keyword evidence="1" id="KW-0472">Membrane</keyword>
<evidence type="ECO:0000313" key="5">
    <source>
        <dbReference type="Proteomes" id="UP000006352"/>
    </source>
</evidence>
<keyword evidence="1" id="KW-0812">Transmembrane</keyword>
<dbReference type="InParanoid" id="J4I8B8"/>
<dbReference type="OrthoDB" id="2427554at2759"/>
<dbReference type="GO" id="GO:0008654">
    <property type="term" value="P:phospholipid biosynthetic process"/>
    <property type="evidence" value="ECO:0007669"/>
    <property type="project" value="TreeGrafter"/>
</dbReference>